<feature type="coiled-coil region" evidence="1">
    <location>
        <begin position="488"/>
        <end position="540"/>
    </location>
</feature>
<accession>A0A7T5R144</accession>
<keyword evidence="1" id="KW-0175">Coiled coil</keyword>
<feature type="transmembrane region" description="Helical" evidence="3">
    <location>
        <begin position="58"/>
        <end position="80"/>
    </location>
</feature>
<feature type="transmembrane region" description="Helical" evidence="3">
    <location>
        <begin position="26"/>
        <end position="52"/>
    </location>
</feature>
<keyword evidence="3" id="KW-0472">Membrane</keyword>
<evidence type="ECO:0000256" key="3">
    <source>
        <dbReference type="SAM" id="Phobius"/>
    </source>
</evidence>
<keyword evidence="3" id="KW-0812">Transmembrane</keyword>
<protein>
    <submittedName>
        <fullName evidence="4">DUF4175 family protein</fullName>
    </submittedName>
</protein>
<dbReference type="Pfam" id="PF13779">
    <property type="entry name" value="DUF4175"/>
    <property type="match status" value="1"/>
</dbReference>
<dbReference type="Proteomes" id="UP000595362">
    <property type="component" value="Chromosome"/>
</dbReference>
<proteinExistence type="predicted"/>
<keyword evidence="3" id="KW-1133">Transmembrane helix</keyword>
<feature type="region of interest" description="Disordered" evidence="2">
    <location>
        <begin position="799"/>
        <end position="820"/>
    </location>
</feature>
<evidence type="ECO:0000256" key="2">
    <source>
        <dbReference type="SAM" id="MobiDB-lite"/>
    </source>
</evidence>
<sequence>MSKEPKDYQNQPLYDRLARKRFQTRLVLALENVIACFWRMALWGLFFSGLWLLQIPSIAGKSGTIACLIIYLAGLILLFWHDVRHFRWPTLRDIDLRLETSSALAHRPLTALDDKLANPQEQTARALWNRNKSRALVTIYKLKTPLPRPIFVSQDPFALRMLAVLVLVVGIIVAGPAWKERIQIGLNPLYGEEEKKPDSGISIWVTPPTYTGKEQIILQGHGKYKEAIDIPEGSKIKIQVARGFGQPYLRISEQRIPLKRADGKNWSLEIDAPPGGTLKITQMGWPRAHVPYRLIPDSPPEISLVEAPRAIEKGQMQVILKVKDDYSVNDLVMHMRLDENYAGDPLGTAFTDTRAVVSPPATEVELKPVYDLAWHPWAGLPVVIEMAALDHKKQAVELSPIHTTLPERTFQHPVARKLITMRKRLIRAPEAASSNISKELFDIMVQPGAYSGHPVVFLSLKTMSARLAYNPSLENIRGVIAQLWDTALQIEEGNMAMAARNLREAQRNLEATLNDPDATQEQINQALDQFREALANYFQEIIAEMQKQLANGEMVTLPPEMFASVMNPEDLQDFLDELSAQAMAGNKDAAREMLSKLQQTMDSMQTSPGQMQMPKDMQFMMKGISELQKLIEKQEHLLDQTKMKAEPFRKMQQSQTFGEQLPLDAEILKQLWGDDFVPPPSLAPPMEETLPTPSVDTSQNKDEQEALRHMLGQLMQEAGAGMGEIPENMGNAELEMRDAAKHLGGNRPDLSIPHQEAAIEHLKQSMDQMSQKLSQQLKKMMALSMGNGMGKTDPLGRPLQDNENGSSIFPSSKVKIPDGSERKKVRDILDSLRRRSGELERPDYELEYYRRLMQQF</sequence>
<feature type="compositionally biased region" description="Polar residues" evidence="2">
    <location>
        <begin position="801"/>
        <end position="810"/>
    </location>
</feature>
<evidence type="ECO:0000256" key="1">
    <source>
        <dbReference type="SAM" id="Coils"/>
    </source>
</evidence>
<feature type="transmembrane region" description="Helical" evidence="3">
    <location>
        <begin position="157"/>
        <end position="178"/>
    </location>
</feature>
<organism evidence="4 5">
    <name type="scientific">Micavibrio aeruginosavorus</name>
    <dbReference type="NCBI Taxonomy" id="349221"/>
    <lineage>
        <taxon>Bacteria</taxon>
        <taxon>Pseudomonadati</taxon>
        <taxon>Bdellovibrionota</taxon>
        <taxon>Bdellovibrionia</taxon>
        <taxon>Bdellovibrionales</taxon>
        <taxon>Pseudobdellovibrionaceae</taxon>
        <taxon>Micavibrio</taxon>
    </lineage>
</organism>
<name>A0A7T5R144_9BACT</name>
<evidence type="ECO:0000313" key="4">
    <source>
        <dbReference type="EMBL" id="QQG35610.1"/>
    </source>
</evidence>
<gene>
    <name evidence="4" type="ORF">HYS17_08780</name>
</gene>
<evidence type="ECO:0000313" key="5">
    <source>
        <dbReference type="Proteomes" id="UP000595362"/>
    </source>
</evidence>
<reference evidence="4 5" key="1">
    <citation type="submission" date="2020-07" db="EMBL/GenBank/DDBJ databases">
        <title>Huge and variable diversity of episymbiotic CPR bacteria and DPANN archaea in groundwater ecosystems.</title>
        <authorList>
            <person name="He C.Y."/>
            <person name="Keren R."/>
            <person name="Whittaker M."/>
            <person name="Farag I.F."/>
            <person name="Doudna J."/>
            <person name="Cate J.H.D."/>
            <person name="Banfield J.F."/>
        </authorList>
    </citation>
    <scope>NUCLEOTIDE SEQUENCE [LARGE SCALE GENOMIC DNA]</scope>
    <source>
        <strain evidence="4">NC_groundwater_70_Ag_B-0.1um_54_66</strain>
    </source>
</reference>
<dbReference type="EMBL" id="CP066681">
    <property type="protein sequence ID" value="QQG35610.1"/>
    <property type="molecule type" value="Genomic_DNA"/>
</dbReference>
<dbReference type="InterPro" id="IPR012683">
    <property type="entry name" value="CHP02302_TM"/>
</dbReference>
<feature type="coiled-coil region" evidence="1">
    <location>
        <begin position="587"/>
        <end position="644"/>
    </location>
</feature>
<dbReference type="AlphaFoldDB" id="A0A7T5R144"/>